<comment type="caution">
    <text evidence="1">The sequence shown here is derived from an EMBL/GenBank/DDBJ whole genome shotgun (WGS) entry which is preliminary data.</text>
</comment>
<evidence type="ECO:0000313" key="1">
    <source>
        <dbReference type="EMBL" id="PUU81461.1"/>
    </source>
</evidence>
<dbReference type="AlphaFoldDB" id="A0A2T7A152"/>
<keyword evidence="2" id="KW-1185">Reference proteome</keyword>
<protein>
    <submittedName>
        <fullName evidence="1">Uncharacterized protein</fullName>
    </submittedName>
</protein>
<gene>
    <name evidence="1" type="ORF">B9Z19DRAFT_1076957</name>
</gene>
<dbReference type="Proteomes" id="UP000244722">
    <property type="component" value="Unassembled WGS sequence"/>
</dbReference>
<sequence length="106" mass="12500">MMSHSLALQPKKKVILRNALPFFLFFFTIFFFPSSTGARQADWRDREEKKLRPSPRGCSWLRGATSTIVLLTWAVCAKEWKFFGLRCWGFGWLDLEGGFLFYINFY</sequence>
<accession>A0A2T7A152</accession>
<proteinExistence type="predicted"/>
<reference evidence="1 2" key="1">
    <citation type="submission" date="2017-04" db="EMBL/GenBank/DDBJ databases">
        <title>Draft genome sequence of Tuber borchii Vittad., a whitish edible truffle.</title>
        <authorList>
            <consortium name="DOE Joint Genome Institute"/>
            <person name="Murat C."/>
            <person name="Kuo A."/>
            <person name="Barry K.W."/>
            <person name="Clum A."/>
            <person name="Dockter R.B."/>
            <person name="Fauchery L."/>
            <person name="Iotti M."/>
            <person name="Kohler A."/>
            <person name="Labutti K."/>
            <person name="Lindquist E.A."/>
            <person name="Lipzen A."/>
            <person name="Ohm R.A."/>
            <person name="Wang M."/>
            <person name="Grigoriev I.V."/>
            <person name="Zambonelli A."/>
            <person name="Martin F.M."/>
        </authorList>
    </citation>
    <scope>NUCLEOTIDE SEQUENCE [LARGE SCALE GENOMIC DNA]</scope>
    <source>
        <strain evidence="1 2">Tbo3840</strain>
    </source>
</reference>
<name>A0A2T7A152_TUBBO</name>
<organism evidence="1 2">
    <name type="scientific">Tuber borchii</name>
    <name type="common">White truffle</name>
    <dbReference type="NCBI Taxonomy" id="42251"/>
    <lineage>
        <taxon>Eukaryota</taxon>
        <taxon>Fungi</taxon>
        <taxon>Dikarya</taxon>
        <taxon>Ascomycota</taxon>
        <taxon>Pezizomycotina</taxon>
        <taxon>Pezizomycetes</taxon>
        <taxon>Pezizales</taxon>
        <taxon>Tuberaceae</taxon>
        <taxon>Tuber</taxon>
    </lineage>
</organism>
<dbReference type="EMBL" id="NESQ01000044">
    <property type="protein sequence ID" value="PUU81461.1"/>
    <property type="molecule type" value="Genomic_DNA"/>
</dbReference>
<evidence type="ECO:0000313" key="2">
    <source>
        <dbReference type="Proteomes" id="UP000244722"/>
    </source>
</evidence>